<evidence type="ECO:0000313" key="2">
    <source>
        <dbReference type="EMBL" id="RZF22085.1"/>
    </source>
</evidence>
<dbReference type="SUPFAM" id="SSF53756">
    <property type="entry name" value="UDP-Glycosyltransferase/glycogen phosphorylase"/>
    <property type="match status" value="1"/>
</dbReference>
<dbReference type="EMBL" id="QDKL01000002">
    <property type="protein sequence ID" value="RZF22085.1"/>
    <property type="molecule type" value="Genomic_DNA"/>
</dbReference>
<name>A0ABY0IHX5_9BACT</name>
<gene>
    <name evidence="2" type="ORF">DAY19_10410</name>
</gene>
<proteinExistence type="predicted"/>
<dbReference type="Gene3D" id="3.40.50.2000">
    <property type="entry name" value="Glycogen Phosphorylase B"/>
    <property type="match status" value="2"/>
</dbReference>
<dbReference type="PANTHER" id="PTHR45947">
    <property type="entry name" value="SULFOQUINOVOSYL TRANSFERASE SQD2"/>
    <property type="match status" value="1"/>
</dbReference>
<organism evidence="2 3">
    <name type="scientific">Halobacteriovorax vibrionivorans</name>
    <dbReference type="NCBI Taxonomy" id="2152716"/>
    <lineage>
        <taxon>Bacteria</taxon>
        <taxon>Pseudomonadati</taxon>
        <taxon>Bdellovibrionota</taxon>
        <taxon>Bacteriovoracia</taxon>
        <taxon>Bacteriovoracales</taxon>
        <taxon>Halobacteriovoraceae</taxon>
        <taxon>Halobacteriovorax</taxon>
    </lineage>
</organism>
<reference evidence="3" key="1">
    <citation type="journal article" date="2019" name="Int. J. Syst. Evol. Microbiol.">
        <title>Halobacteriovorax valvorus sp. nov., a novel prokaryotic predator isolated from coastal seawater of China.</title>
        <authorList>
            <person name="Chen M.-X."/>
        </authorList>
    </citation>
    <scope>NUCLEOTIDE SEQUENCE [LARGE SCALE GENOMIC DNA]</scope>
    <source>
        <strain evidence="3">BL9</strain>
    </source>
</reference>
<dbReference type="InterPro" id="IPR050194">
    <property type="entry name" value="Glycosyltransferase_grp1"/>
</dbReference>
<dbReference type="PANTHER" id="PTHR45947:SF3">
    <property type="entry name" value="SULFOQUINOVOSYL TRANSFERASE SQD2"/>
    <property type="match status" value="1"/>
</dbReference>
<keyword evidence="3" id="KW-1185">Reference proteome</keyword>
<dbReference type="InterPro" id="IPR001296">
    <property type="entry name" value="Glyco_trans_1"/>
</dbReference>
<evidence type="ECO:0000259" key="1">
    <source>
        <dbReference type="Pfam" id="PF00534"/>
    </source>
</evidence>
<evidence type="ECO:0000313" key="3">
    <source>
        <dbReference type="Proteomes" id="UP000443582"/>
    </source>
</evidence>
<sequence>MAKANSIGINMHVCIHHHTALPIKTYGGVERLVFWHMKELIKFGHKVTFIGPAESQVTEYGIQHIPWSKKDNWQQLVPDNTDVIHQFFNDDIKLDIPYLINIGGNGFPGEKFDLNTVFVSKSHARNHGSTSYVNNCLDMEEYPAIYKEKEIKDIKNLLFLAKASWRVKNLKQSAKIARQTNKHLHICGGGSKLFGWHPLIHNHGMVGGQHKLDLMRECDALLFAVRWHEPFGLAIIEAMTQGLPVFGSSFGSLPDLIVEGTGRTFYSHEEIIEYFNTTKDIYDREYIRNYALKNFSMENFTNDFLEKYKIVISGEKLNKVAPEWIHPFRAGKRLPF</sequence>
<dbReference type="Pfam" id="PF00534">
    <property type="entry name" value="Glycos_transf_1"/>
    <property type="match status" value="1"/>
</dbReference>
<accession>A0ABY0IHX5</accession>
<feature type="domain" description="Glycosyl transferase family 1" evidence="1">
    <location>
        <begin position="151"/>
        <end position="269"/>
    </location>
</feature>
<comment type="caution">
    <text evidence="2">The sequence shown here is derived from an EMBL/GenBank/DDBJ whole genome shotgun (WGS) entry which is preliminary data.</text>
</comment>
<protein>
    <submittedName>
        <fullName evidence="2">Glycosyltransferase</fullName>
    </submittedName>
</protein>
<dbReference type="Proteomes" id="UP000443582">
    <property type="component" value="Unassembled WGS sequence"/>
</dbReference>